<feature type="domain" description="Lipopolysaccharide assembly protein A" evidence="7">
    <location>
        <begin position="21"/>
        <end position="86"/>
    </location>
</feature>
<name>A0A645EM61_9ZZZZ</name>
<feature type="transmembrane region" description="Helical" evidence="6">
    <location>
        <begin position="43"/>
        <end position="63"/>
    </location>
</feature>
<dbReference type="InterPro" id="IPR010445">
    <property type="entry name" value="LapA_dom"/>
</dbReference>
<dbReference type="AlphaFoldDB" id="A0A645EM61"/>
<proteinExistence type="predicted"/>
<accession>A0A645EM61</accession>
<protein>
    <recommendedName>
        <fullName evidence="7">Lipopolysaccharide assembly protein A domain-containing protein</fullName>
    </recommendedName>
</protein>
<dbReference type="GO" id="GO:0005886">
    <property type="term" value="C:plasma membrane"/>
    <property type="evidence" value="ECO:0007669"/>
    <property type="project" value="InterPro"/>
</dbReference>
<evidence type="ECO:0000256" key="5">
    <source>
        <dbReference type="SAM" id="Coils"/>
    </source>
</evidence>
<keyword evidence="4 6" id="KW-0472">Membrane</keyword>
<evidence type="ECO:0000313" key="8">
    <source>
        <dbReference type="EMBL" id="MPN03101.1"/>
    </source>
</evidence>
<gene>
    <name evidence="8" type="ORF">SDC9_150324</name>
</gene>
<evidence type="ECO:0000256" key="2">
    <source>
        <dbReference type="ARBA" id="ARBA00022692"/>
    </source>
</evidence>
<evidence type="ECO:0000256" key="4">
    <source>
        <dbReference type="ARBA" id="ARBA00023136"/>
    </source>
</evidence>
<organism evidence="8">
    <name type="scientific">bioreactor metagenome</name>
    <dbReference type="NCBI Taxonomy" id="1076179"/>
    <lineage>
        <taxon>unclassified sequences</taxon>
        <taxon>metagenomes</taxon>
        <taxon>ecological metagenomes</taxon>
    </lineage>
</organism>
<feature type="coiled-coil region" evidence="5">
    <location>
        <begin position="59"/>
        <end position="93"/>
    </location>
</feature>
<keyword evidence="2 6" id="KW-0812">Transmembrane</keyword>
<keyword evidence="1" id="KW-1003">Cell membrane</keyword>
<comment type="caution">
    <text evidence="8">The sequence shown here is derived from an EMBL/GenBank/DDBJ whole genome shotgun (WGS) entry which is preliminary data.</text>
</comment>
<evidence type="ECO:0000256" key="6">
    <source>
        <dbReference type="SAM" id="Phobius"/>
    </source>
</evidence>
<evidence type="ECO:0000259" key="7">
    <source>
        <dbReference type="Pfam" id="PF06305"/>
    </source>
</evidence>
<sequence length="130" mass="14620">MRSYALAVGLAMMLSAVFAFQNTGEITVKFLIWTRQVPQGIWEVAVFAGGCVLMWLVSMSAALESRVKYKKQIRELEGKVKKMEEERMSLLNAMNATAAVSSSTVEKVQTHAETEIVEPDFTQREENDKQ</sequence>
<dbReference type="Pfam" id="PF06305">
    <property type="entry name" value="LapA_dom"/>
    <property type="match status" value="1"/>
</dbReference>
<dbReference type="EMBL" id="VSSQ01049034">
    <property type="protein sequence ID" value="MPN03101.1"/>
    <property type="molecule type" value="Genomic_DNA"/>
</dbReference>
<evidence type="ECO:0000256" key="3">
    <source>
        <dbReference type="ARBA" id="ARBA00022989"/>
    </source>
</evidence>
<reference evidence="8" key="1">
    <citation type="submission" date="2019-08" db="EMBL/GenBank/DDBJ databases">
        <authorList>
            <person name="Kucharzyk K."/>
            <person name="Murdoch R.W."/>
            <person name="Higgins S."/>
            <person name="Loffler F."/>
        </authorList>
    </citation>
    <scope>NUCLEOTIDE SEQUENCE</scope>
</reference>
<keyword evidence="3 6" id="KW-1133">Transmembrane helix</keyword>
<evidence type="ECO:0000256" key="1">
    <source>
        <dbReference type="ARBA" id="ARBA00022475"/>
    </source>
</evidence>
<keyword evidence="5" id="KW-0175">Coiled coil</keyword>